<dbReference type="InterPro" id="IPR037481">
    <property type="entry name" value="LacX"/>
</dbReference>
<sequence>MRTTIKNSGLKAVINHKGAELISFTSKDNIEYIWEGNSEFWGKHSPVLFPIVGTLKNNQFIYKNNTYHLPRHGFARDLDFQLIDSKESQAVFSLKANEETIEVYPFHFELQIWYTLKKSKLTIAYKIINQEEVTMPFSIGAHPAFALPKAFENYSLVFEHPEVLKSYQLENDLLSDVTVSHEMNANKLPLTYPLFEKDALIFKKLNSKKITIIENEIPLLRVQFDDFPYLGIWTKNNAPFICIEPWLGYSDTVHSTGNISEKEGIQFVEPKQTFACSFSLEIL</sequence>
<dbReference type="InterPro" id="IPR008183">
    <property type="entry name" value="Aldose_1/G6P_1-epimerase"/>
</dbReference>
<evidence type="ECO:0000313" key="4">
    <source>
        <dbReference type="EMBL" id="PWA06271.1"/>
    </source>
</evidence>
<evidence type="ECO:0000256" key="2">
    <source>
        <dbReference type="ARBA" id="ARBA00011245"/>
    </source>
</evidence>
<evidence type="ECO:0000256" key="3">
    <source>
        <dbReference type="ARBA" id="ARBA00022837"/>
    </source>
</evidence>
<dbReference type="SUPFAM" id="SSF74650">
    <property type="entry name" value="Galactose mutarotase-like"/>
    <property type="match status" value="1"/>
</dbReference>
<keyword evidence="3" id="KW-0106">Calcium</keyword>
<evidence type="ECO:0000256" key="1">
    <source>
        <dbReference type="ARBA" id="ARBA00001913"/>
    </source>
</evidence>
<dbReference type="Pfam" id="PF01263">
    <property type="entry name" value="Aldose_epim"/>
    <property type="match status" value="1"/>
</dbReference>
<dbReference type="CDD" id="cd09024">
    <property type="entry name" value="Aldose_epim_lacX"/>
    <property type="match status" value="1"/>
</dbReference>
<dbReference type="GO" id="GO:0005975">
    <property type="term" value="P:carbohydrate metabolic process"/>
    <property type="evidence" value="ECO:0007669"/>
    <property type="project" value="InterPro"/>
</dbReference>
<comment type="subunit">
    <text evidence="2">Monomer.</text>
</comment>
<dbReference type="GO" id="GO:0030246">
    <property type="term" value="F:carbohydrate binding"/>
    <property type="evidence" value="ECO:0007669"/>
    <property type="project" value="InterPro"/>
</dbReference>
<organism evidence="4 5">
    <name type="scientific">Flavobacterium psychrotolerans</name>
    <dbReference type="NCBI Taxonomy" id="2169410"/>
    <lineage>
        <taxon>Bacteria</taxon>
        <taxon>Pseudomonadati</taxon>
        <taxon>Bacteroidota</taxon>
        <taxon>Flavobacteriia</taxon>
        <taxon>Flavobacteriales</taxon>
        <taxon>Flavobacteriaceae</taxon>
        <taxon>Flavobacterium</taxon>
    </lineage>
</organism>
<reference evidence="4 5" key="1">
    <citation type="submission" date="2018-04" db="EMBL/GenBank/DDBJ databases">
        <title>Flavobacterium sp. nov., isolated from glacier ice.</title>
        <authorList>
            <person name="Liu Q."/>
            <person name="Xin Y.-H."/>
        </authorList>
    </citation>
    <scope>NUCLEOTIDE SEQUENCE [LARGE SCALE GENOMIC DNA]</scope>
    <source>
        <strain evidence="4 5">RB1R5</strain>
    </source>
</reference>
<dbReference type="GO" id="GO:0016853">
    <property type="term" value="F:isomerase activity"/>
    <property type="evidence" value="ECO:0007669"/>
    <property type="project" value="InterPro"/>
</dbReference>
<evidence type="ECO:0000313" key="5">
    <source>
        <dbReference type="Proteomes" id="UP000245449"/>
    </source>
</evidence>
<comment type="cofactor">
    <cofactor evidence="1">
        <name>Ca(2+)</name>
        <dbReference type="ChEBI" id="CHEBI:29108"/>
    </cofactor>
</comment>
<dbReference type="InterPro" id="IPR011013">
    <property type="entry name" value="Gal_mutarotase_sf_dom"/>
</dbReference>
<dbReference type="PANTHER" id="PTHR11122:SF13">
    <property type="entry name" value="GLUCOSE-6-PHOSPHATE 1-EPIMERASE"/>
    <property type="match status" value="1"/>
</dbReference>
<dbReference type="OrthoDB" id="9795355at2"/>
<dbReference type="AlphaFoldDB" id="A0A2U1JM70"/>
<keyword evidence="5" id="KW-1185">Reference proteome</keyword>
<dbReference type="Proteomes" id="UP000245449">
    <property type="component" value="Unassembled WGS sequence"/>
</dbReference>
<proteinExistence type="predicted"/>
<dbReference type="PANTHER" id="PTHR11122">
    <property type="entry name" value="APOSPORY-ASSOCIATED PROTEIN C-RELATED"/>
    <property type="match status" value="1"/>
</dbReference>
<dbReference type="EMBL" id="QCZI01000004">
    <property type="protein sequence ID" value="PWA06271.1"/>
    <property type="molecule type" value="Genomic_DNA"/>
</dbReference>
<protein>
    <submittedName>
        <fullName evidence="4">Aldose epimerase</fullName>
    </submittedName>
</protein>
<dbReference type="Gene3D" id="2.70.98.10">
    <property type="match status" value="1"/>
</dbReference>
<accession>A0A2U1JM70</accession>
<gene>
    <name evidence="4" type="ORF">DB895_04900</name>
</gene>
<comment type="caution">
    <text evidence="4">The sequence shown here is derived from an EMBL/GenBank/DDBJ whole genome shotgun (WGS) entry which is preliminary data.</text>
</comment>
<dbReference type="InterPro" id="IPR014718">
    <property type="entry name" value="GH-type_carb-bd"/>
</dbReference>
<name>A0A2U1JM70_9FLAO</name>